<gene>
    <name evidence="1" type="ORF">E5S66_02980</name>
</gene>
<proteinExistence type="predicted"/>
<dbReference type="AlphaFoldDB" id="A0A5R9PHK2"/>
<protein>
    <submittedName>
        <fullName evidence="1">Uncharacterized protein</fullName>
    </submittedName>
</protein>
<dbReference type="EMBL" id="SROY01000001">
    <property type="protein sequence ID" value="TLX23001.1"/>
    <property type="molecule type" value="Genomic_DNA"/>
</dbReference>
<sequence>MFAQLRLPARGARECTLRVEAFARRTAARLRASGPSHRPGVELDGDFGVQRGRVRVTLCGRGEPAVFTMAPGQPWQGRIVAMMRRKPSEEPAFTVTLEPEGEASGFHSAFRYRSVPRAIHVPTSIVPREPALAGQ</sequence>
<dbReference type="Proteomes" id="UP000308508">
    <property type="component" value="Unassembled WGS sequence"/>
</dbReference>
<evidence type="ECO:0000313" key="1">
    <source>
        <dbReference type="EMBL" id="TLX23001.1"/>
    </source>
</evidence>
<organism evidence="1 2">
    <name type="scientific">Thermomonas fusca</name>
    <dbReference type="NCBI Taxonomy" id="215690"/>
    <lineage>
        <taxon>Bacteria</taxon>
        <taxon>Pseudomonadati</taxon>
        <taxon>Pseudomonadota</taxon>
        <taxon>Gammaproteobacteria</taxon>
        <taxon>Lysobacterales</taxon>
        <taxon>Lysobacteraceae</taxon>
        <taxon>Thermomonas</taxon>
    </lineage>
</organism>
<evidence type="ECO:0000313" key="2">
    <source>
        <dbReference type="Proteomes" id="UP000308508"/>
    </source>
</evidence>
<reference evidence="1 2" key="1">
    <citation type="submission" date="2019-04" db="EMBL/GenBank/DDBJ databases">
        <authorList>
            <person name="Grouzdev D.S."/>
            <person name="Nazina T.N."/>
        </authorList>
    </citation>
    <scope>NUCLEOTIDE SEQUENCE [LARGE SCALE GENOMIC DNA]</scope>
    <source>
        <strain evidence="1 2">SHC 3-19</strain>
    </source>
</reference>
<comment type="caution">
    <text evidence="1">The sequence shown here is derived from an EMBL/GenBank/DDBJ whole genome shotgun (WGS) entry which is preliminary data.</text>
</comment>
<name>A0A5R9PHK2_9GAMM</name>
<accession>A0A5R9PHK2</accession>
<dbReference type="RefSeq" id="WP_138347347.1">
    <property type="nucleotide sequence ID" value="NZ_SROY01000001.1"/>
</dbReference>
<keyword evidence="2" id="KW-1185">Reference proteome</keyword>